<feature type="coiled-coil region" evidence="1">
    <location>
        <begin position="601"/>
        <end position="635"/>
    </location>
</feature>
<dbReference type="OrthoDB" id="5091933at2759"/>
<dbReference type="AlphaFoldDB" id="A0A8H5WHY4"/>
<evidence type="ECO:0000256" key="2">
    <source>
        <dbReference type="SAM" id="MobiDB-lite"/>
    </source>
</evidence>
<gene>
    <name evidence="3" type="ORF">FHETE_7532</name>
</gene>
<feature type="compositionally biased region" description="Basic and acidic residues" evidence="2">
    <location>
        <begin position="71"/>
        <end position="93"/>
    </location>
</feature>
<keyword evidence="1" id="KW-0175">Coiled coil</keyword>
<feature type="compositionally biased region" description="Basic and acidic residues" evidence="2">
    <location>
        <begin position="504"/>
        <end position="516"/>
    </location>
</feature>
<sequence>MSEDNNSQAMAEPQDNEQSNSFGESGSESHENGSDENRSSSGANDSSLTAPSGGQDTPNQPRSRETFQNYKEARQEHDNEWWGKKHPEPPLGHPDRQFMFSHNETISEEELDNAIKRYNDSIANPETGELEQLGVQVRSSTPPLERVEKQIQSLEAGGQQVSTELAMEMYNNFTSNSGFATTLLEWSGGEDLIPIEHANELFKEKDRLKLEMAMEQRDLHRMLDESNKDIDRLREFNIKQGELITLRNSEVASLKKELQSKKNAVSGSINESVEKDHRYREAIGALENELRVVKEDNDRLNDRNRLDSQRAESEHSTELKALQHQLEASQTNYRTLQGELEESQRGFQTRQDQLEGSRRDCQALQSQLERSQRNHETLQEEHEVEQKRREEAEREVAKYMHFHQEIYKQLQIHAKTWALTKASVDSLATDDASTTQQAREMIREASKHLGQLKKSYEVEWPRMKTLAGKERLVKDRIILGALKDSEEEQRASLERNFQLRNRRRQDQNEGEAEKVRLGRAQPAPSSGDSPQESRDIKDLKDQLQELRKNSSAFSTMISEKDREIGSLADELRTCKEELKAYKGAERVNRDPAESPNDEEEAVCLQRHIDRLEDDIETLRQQNRTLESQATISQDNATAAAKPTFIRADDLVQAVRVRDGNSNVADLGLIDRINYLNLACFIRTRNYVQFALREGANRLANILIQDAHDWVEFCRDDFQNMSPIVSGQIDSSVRILHGLGRILTATNQQELDKGRRNIEFGRRDLRKFGDSVVFGQLGLLADSIIDATRTENDNPSYRRKFRFDQYSGYWPKKRIDPAKMQKVIKRGPNMRANAMRTGLHAPLSPEKWSKDGPNAGIDTPETSV</sequence>
<organism evidence="3 4">
    <name type="scientific">Fusarium heterosporum</name>
    <dbReference type="NCBI Taxonomy" id="42747"/>
    <lineage>
        <taxon>Eukaryota</taxon>
        <taxon>Fungi</taxon>
        <taxon>Dikarya</taxon>
        <taxon>Ascomycota</taxon>
        <taxon>Pezizomycotina</taxon>
        <taxon>Sordariomycetes</taxon>
        <taxon>Hypocreomycetidae</taxon>
        <taxon>Hypocreales</taxon>
        <taxon>Nectriaceae</taxon>
        <taxon>Fusarium</taxon>
        <taxon>Fusarium heterosporum species complex</taxon>
    </lineage>
</organism>
<feature type="region of interest" description="Disordered" evidence="2">
    <location>
        <begin position="340"/>
        <end position="389"/>
    </location>
</feature>
<evidence type="ECO:0000256" key="1">
    <source>
        <dbReference type="SAM" id="Coils"/>
    </source>
</evidence>
<reference evidence="3 4" key="1">
    <citation type="submission" date="2020-05" db="EMBL/GenBank/DDBJ databases">
        <title>Identification and distribution of gene clusters putatively required for synthesis of sphingolipid metabolism inhibitors in phylogenetically diverse species of the filamentous fungus Fusarium.</title>
        <authorList>
            <person name="Kim H.-S."/>
            <person name="Busman M."/>
            <person name="Brown D.W."/>
            <person name="Divon H."/>
            <person name="Uhlig S."/>
            <person name="Proctor R.H."/>
        </authorList>
    </citation>
    <scope>NUCLEOTIDE SEQUENCE [LARGE SCALE GENOMIC DNA]</scope>
    <source>
        <strain evidence="3 4">NRRL 20693</strain>
    </source>
</reference>
<feature type="region of interest" description="Disordered" evidence="2">
    <location>
        <begin position="1"/>
        <end position="93"/>
    </location>
</feature>
<feature type="compositionally biased region" description="Polar residues" evidence="2">
    <location>
        <begin position="39"/>
        <end position="69"/>
    </location>
</feature>
<dbReference type="EMBL" id="JAAGWQ010000147">
    <property type="protein sequence ID" value="KAF5663377.1"/>
    <property type="molecule type" value="Genomic_DNA"/>
</dbReference>
<keyword evidence="4" id="KW-1185">Reference proteome</keyword>
<protein>
    <submittedName>
        <fullName evidence="3">Uncharacterized protein</fullName>
    </submittedName>
</protein>
<feature type="coiled-coil region" evidence="1">
    <location>
        <begin position="198"/>
        <end position="225"/>
    </location>
</feature>
<proteinExistence type="predicted"/>
<evidence type="ECO:0000313" key="3">
    <source>
        <dbReference type="EMBL" id="KAF5663377.1"/>
    </source>
</evidence>
<accession>A0A8H5WHY4</accession>
<dbReference type="Proteomes" id="UP000567885">
    <property type="component" value="Unassembled WGS sequence"/>
</dbReference>
<evidence type="ECO:0000313" key="4">
    <source>
        <dbReference type="Proteomes" id="UP000567885"/>
    </source>
</evidence>
<feature type="compositionally biased region" description="Basic and acidic residues" evidence="2">
    <location>
        <begin position="370"/>
        <end position="389"/>
    </location>
</feature>
<feature type="compositionally biased region" description="Basic and acidic residues" evidence="2">
    <location>
        <begin position="352"/>
        <end position="361"/>
    </location>
</feature>
<comment type="caution">
    <text evidence="3">The sequence shown here is derived from an EMBL/GenBank/DDBJ whole genome shotgun (WGS) entry which is preliminary data.</text>
</comment>
<feature type="compositionally biased region" description="Low complexity" evidence="2">
    <location>
        <begin position="16"/>
        <end position="26"/>
    </location>
</feature>
<feature type="region of interest" description="Disordered" evidence="2">
    <location>
        <begin position="837"/>
        <end position="863"/>
    </location>
</feature>
<feature type="region of interest" description="Disordered" evidence="2">
    <location>
        <begin position="489"/>
        <end position="535"/>
    </location>
</feature>
<name>A0A8H5WHY4_FUSHE</name>
<feature type="compositionally biased region" description="Basic and acidic residues" evidence="2">
    <location>
        <begin position="27"/>
        <end position="38"/>
    </location>
</feature>